<feature type="region of interest" description="Disordered" evidence="5">
    <location>
        <begin position="147"/>
        <end position="179"/>
    </location>
</feature>
<feature type="region of interest" description="Disordered" evidence="5">
    <location>
        <begin position="357"/>
        <end position="388"/>
    </location>
</feature>
<evidence type="ECO:0000259" key="6">
    <source>
        <dbReference type="PROSITE" id="PS51265"/>
    </source>
</evidence>
<name>A0A0W0G8L7_MONRR</name>
<dbReference type="AlphaFoldDB" id="A0A0W0G8L7"/>
<sequence length="591" mass="67458">MANVERPSLPLRLPARIPLSPAKQSRVASGTKRARSPAIGDQTSRPAVKRARPAVPAAATPNTEKQKAKAERQARKDEAEAEFRFKYKRHIARSRFYFDMVDIKDESIVRGLTTRIKQLGGQIEDFLQSSITHFICFDIDRASKAPEEPFEKENRSHGHARGGNASRRSPSKSTATRLVEEESAISKARSWEHVKIWDLRKLDSVLHRCLQLPDLLNASNQTQPPLSNTNPNQTKKLTRLLQSEKLHGSTERDPTQKRSDYHYFSPGSCFLLVEDVRHELATIAAMEWQVPKRKDVKTPWPTLYCHPQSRGPFIPFDERERRRWEKSQLAEKECRKEQEENRKKKLRQFEEALKRKEAQKELRRTGGDLRRSVSMNNLRRQGPDLHGDDTFEDVDHDDALESANASGYLASGTGGYMAASGNSVHITSTTGTTSTSSFPFRRGNLPLNLQAVANQEIITSRKVTRLNREQKPGAMGPPAGIPDKQNLLRKSKSMNTIRLSKREEGSKPGYCESCRMKFDDFKQHITCSKHKKFANNDANFSQLDCVLDRVRRKTIEEVRRERGRPPSRNSEPCEFFLRSDEEMYDVADEAL</sequence>
<dbReference type="EMBL" id="LATX01000829">
    <property type="protein sequence ID" value="KTB44908.1"/>
    <property type="molecule type" value="Genomic_DNA"/>
</dbReference>
<dbReference type="GO" id="GO:0010571">
    <property type="term" value="P:positive regulation of nuclear cell cycle DNA replication"/>
    <property type="evidence" value="ECO:0007669"/>
    <property type="project" value="TreeGrafter"/>
</dbReference>
<dbReference type="Gene3D" id="6.10.250.3410">
    <property type="entry name" value="DBF zinc finger"/>
    <property type="match status" value="1"/>
</dbReference>
<evidence type="ECO:0000256" key="4">
    <source>
        <dbReference type="PROSITE-ProRule" id="PRU00600"/>
    </source>
</evidence>
<evidence type="ECO:0000256" key="2">
    <source>
        <dbReference type="ARBA" id="ARBA00022771"/>
    </source>
</evidence>
<reference evidence="7 8" key="1">
    <citation type="submission" date="2015-12" db="EMBL/GenBank/DDBJ databases">
        <title>Draft genome sequence of Moniliophthora roreri, the causal agent of frosty pod rot of cacao.</title>
        <authorList>
            <person name="Aime M.C."/>
            <person name="Diaz-Valderrama J.R."/>
            <person name="Kijpornyongpan T."/>
            <person name="Phillips-Mora W."/>
        </authorList>
    </citation>
    <scope>NUCLEOTIDE SEQUENCE [LARGE SCALE GENOMIC DNA]</scope>
    <source>
        <strain evidence="7 8">MCA 2952</strain>
    </source>
</reference>
<keyword evidence="2 4" id="KW-0863">Zinc-finger</keyword>
<dbReference type="GO" id="GO:0043539">
    <property type="term" value="F:protein serine/threonine kinase activator activity"/>
    <property type="evidence" value="ECO:0007669"/>
    <property type="project" value="TreeGrafter"/>
</dbReference>
<dbReference type="GO" id="GO:0031431">
    <property type="term" value="C:Dbf4-dependent protein kinase complex"/>
    <property type="evidence" value="ECO:0007669"/>
    <property type="project" value="TreeGrafter"/>
</dbReference>
<comment type="caution">
    <text evidence="7">The sequence shown here is derived from an EMBL/GenBank/DDBJ whole genome shotgun (WGS) entry which is preliminary data.</text>
</comment>
<feature type="compositionally biased region" description="Basic and acidic residues" evidence="5">
    <location>
        <begin position="147"/>
        <end position="156"/>
    </location>
</feature>
<dbReference type="InterPro" id="IPR038545">
    <property type="entry name" value="Znf_DBF_sf"/>
</dbReference>
<evidence type="ECO:0000256" key="5">
    <source>
        <dbReference type="SAM" id="MobiDB-lite"/>
    </source>
</evidence>
<dbReference type="SMART" id="SM00586">
    <property type="entry name" value="ZnF_DBF"/>
    <property type="match status" value="1"/>
</dbReference>
<evidence type="ECO:0000313" key="7">
    <source>
        <dbReference type="EMBL" id="KTB44908.1"/>
    </source>
</evidence>
<feature type="compositionally biased region" description="Basic and acidic residues" evidence="5">
    <location>
        <begin position="357"/>
        <end position="371"/>
    </location>
</feature>
<dbReference type="Pfam" id="PF08630">
    <property type="entry name" value="Dfp1_Him1_M"/>
    <property type="match status" value="1"/>
</dbReference>
<dbReference type="Pfam" id="PF07535">
    <property type="entry name" value="zf-DBF"/>
    <property type="match status" value="1"/>
</dbReference>
<proteinExistence type="predicted"/>
<keyword evidence="1" id="KW-0479">Metal-binding</keyword>
<dbReference type="GO" id="GO:0003676">
    <property type="term" value="F:nucleic acid binding"/>
    <property type="evidence" value="ECO:0007669"/>
    <property type="project" value="InterPro"/>
</dbReference>
<keyword evidence="3" id="KW-0862">Zinc</keyword>
<gene>
    <name evidence="7" type="ORF">WG66_2514</name>
</gene>
<evidence type="ECO:0000313" key="8">
    <source>
        <dbReference type="Proteomes" id="UP000054988"/>
    </source>
</evidence>
<feature type="compositionally biased region" description="Basic and acidic residues" evidence="5">
    <location>
        <begin position="64"/>
        <end position="79"/>
    </location>
</feature>
<dbReference type="InterPro" id="IPR013939">
    <property type="entry name" value="Regulatory_Dfp1/Him1"/>
</dbReference>
<dbReference type="InterPro" id="IPR006572">
    <property type="entry name" value="Znf_DBF"/>
</dbReference>
<feature type="domain" description="DBF4-type" evidence="6">
    <location>
        <begin position="504"/>
        <end position="553"/>
    </location>
</feature>
<dbReference type="PANTHER" id="PTHR15375">
    <property type="entry name" value="ACTIVATOR OF S-PHASE KINASE-RELATED"/>
    <property type="match status" value="1"/>
</dbReference>
<dbReference type="PANTHER" id="PTHR15375:SF26">
    <property type="entry name" value="PROTEIN CHIFFON"/>
    <property type="match status" value="1"/>
</dbReference>
<dbReference type="PROSITE" id="PS51265">
    <property type="entry name" value="ZF_DBF4"/>
    <property type="match status" value="1"/>
</dbReference>
<protein>
    <recommendedName>
        <fullName evidence="6">DBF4-type domain-containing protein</fullName>
    </recommendedName>
</protein>
<accession>A0A0W0G8L7</accession>
<dbReference type="GO" id="GO:0008270">
    <property type="term" value="F:zinc ion binding"/>
    <property type="evidence" value="ECO:0007669"/>
    <property type="project" value="UniProtKB-KW"/>
</dbReference>
<dbReference type="InterPro" id="IPR051590">
    <property type="entry name" value="Replication_Regulatory_Kinase"/>
</dbReference>
<organism evidence="7 8">
    <name type="scientific">Moniliophthora roreri</name>
    <name type="common">Frosty pod rot fungus</name>
    <name type="synonym">Monilia roreri</name>
    <dbReference type="NCBI Taxonomy" id="221103"/>
    <lineage>
        <taxon>Eukaryota</taxon>
        <taxon>Fungi</taxon>
        <taxon>Dikarya</taxon>
        <taxon>Basidiomycota</taxon>
        <taxon>Agaricomycotina</taxon>
        <taxon>Agaricomycetes</taxon>
        <taxon>Agaricomycetidae</taxon>
        <taxon>Agaricales</taxon>
        <taxon>Marasmiineae</taxon>
        <taxon>Marasmiaceae</taxon>
        <taxon>Moniliophthora</taxon>
    </lineage>
</organism>
<feature type="region of interest" description="Disordered" evidence="5">
    <location>
        <begin position="1"/>
        <end position="79"/>
    </location>
</feature>
<feature type="compositionally biased region" description="Polar residues" evidence="5">
    <location>
        <begin position="166"/>
        <end position="176"/>
    </location>
</feature>
<evidence type="ECO:0000256" key="3">
    <source>
        <dbReference type="ARBA" id="ARBA00022833"/>
    </source>
</evidence>
<dbReference type="Proteomes" id="UP000054988">
    <property type="component" value="Unassembled WGS sequence"/>
</dbReference>
<dbReference type="FunFam" id="6.10.250.3410:FF:000001">
    <property type="entry name" value="Protein DBF4 homolog A"/>
    <property type="match status" value="1"/>
</dbReference>
<dbReference type="eggNOG" id="KOG4139">
    <property type="taxonomic scope" value="Eukaryota"/>
</dbReference>
<dbReference type="GO" id="GO:1901987">
    <property type="term" value="P:regulation of cell cycle phase transition"/>
    <property type="evidence" value="ECO:0007669"/>
    <property type="project" value="TreeGrafter"/>
</dbReference>
<evidence type="ECO:0000256" key="1">
    <source>
        <dbReference type="ARBA" id="ARBA00022723"/>
    </source>
</evidence>